<dbReference type="RefSeq" id="WP_160200386.1">
    <property type="nucleotide sequence ID" value="NZ_QXWK01000001.1"/>
</dbReference>
<sequence length="285" mass="31625">MRQKQTILFFALLYVVSVAGFFFKMTGEAVSGQQLTAMCIESSLPCMELIADNDTEPGDENITAAVQTETEKSKEDEKIKTKKVKKNNGAPKVLIYHTHATESYLPASSGNYHTTKEENTVRDAGDVLTDVLEERGIGVVHDKTLHDNPSYNESYSRSFETVKALLKKYPSIECIIDLHRDATAAEVAGPVQTVGGKTCAVYSYVLSNTTETYEENSAFLGKLNTIADSKYGGYTGEILERPYWYNQELSGKSILIEMGNNRNNIEDVRRCAEVFGEILADALEE</sequence>
<dbReference type="AlphaFoldDB" id="A0A845QGD9"/>
<keyword evidence="2" id="KW-1185">Reference proteome</keyword>
<accession>A0A845QGD9</accession>
<dbReference type="NCBIfam" id="TIGR02867">
    <property type="entry name" value="spore_II_P"/>
    <property type="match status" value="1"/>
</dbReference>
<dbReference type="Proteomes" id="UP000446866">
    <property type="component" value="Unassembled WGS sequence"/>
</dbReference>
<evidence type="ECO:0000313" key="1">
    <source>
        <dbReference type="EMBL" id="NBH60081.1"/>
    </source>
</evidence>
<reference evidence="1 2" key="1">
    <citation type="submission" date="2018-08" db="EMBL/GenBank/DDBJ databases">
        <title>Murine metabolic-syndrome-specific gut microbial biobank.</title>
        <authorList>
            <person name="Liu C."/>
        </authorList>
    </citation>
    <scope>NUCLEOTIDE SEQUENCE [LARGE SCALE GENOMIC DNA]</scope>
    <source>
        <strain evidence="1 2">28</strain>
    </source>
</reference>
<evidence type="ECO:0008006" key="3">
    <source>
        <dbReference type="Google" id="ProtNLM"/>
    </source>
</evidence>
<dbReference type="InterPro" id="IPR010897">
    <property type="entry name" value="Spore_II_P"/>
</dbReference>
<organism evidence="1 2">
    <name type="scientific">Anaerotruncus colihominis</name>
    <dbReference type="NCBI Taxonomy" id="169435"/>
    <lineage>
        <taxon>Bacteria</taxon>
        <taxon>Bacillati</taxon>
        <taxon>Bacillota</taxon>
        <taxon>Clostridia</taxon>
        <taxon>Eubacteriales</taxon>
        <taxon>Oscillospiraceae</taxon>
        <taxon>Anaerotruncus</taxon>
    </lineage>
</organism>
<comment type="caution">
    <text evidence="1">The sequence shown here is derived from an EMBL/GenBank/DDBJ whole genome shotgun (WGS) entry which is preliminary data.</text>
</comment>
<evidence type="ECO:0000313" key="2">
    <source>
        <dbReference type="Proteomes" id="UP000446866"/>
    </source>
</evidence>
<proteinExistence type="predicted"/>
<dbReference type="EMBL" id="QXWK01000001">
    <property type="protein sequence ID" value="NBH60081.1"/>
    <property type="molecule type" value="Genomic_DNA"/>
</dbReference>
<gene>
    <name evidence="1" type="ORF">D0435_00130</name>
</gene>
<name>A0A845QGD9_9FIRM</name>
<protein>
    <recommendedName>
        <fullName evidence="3">Stage II sporulation protein P</fullName>
    </recommendedName>
</protein>
<dbReference type="Pfam" id="PF07454">
    <property type="entry name" value="SpoIIP"/>
    <property type="match status" value="1"/>
</dbReference>